<proteinExistence type="inferred from homology"/>
<evidence type="ECO:0000256" key="3">
    <source>
        <dbReference type="ARBA" id="ARBA00022777"/>
    </source>
</evidence>
<dbReference type="GO" id="GO:0016301">
    <property type="term" value="F:kinase activity"/>
    <property type="evidence" value="ECO:0007669"/>
    <property type="project" value="UniProtKB-KW"/>
</dbReference>
<dbReference type="InterPro" id="IPR002173">
    <property type="entry name" value="Carboh/pur_kinase_PfkB_CS"/>
</dbReference>
<evidence type="ECO:0000259" key="4">
    <source>
        <dbReference type="Pfam" id="PF00294"/>
    </source>
</evidence>
<dbReference type="CDD" id="cd01166">
    <property type="entry name" value="KdgK"/>
    <property type="match status" value="1"/>
</dbReference>
<sequence length="314" mass="32628">MTDVVTVGESLGLFRSEATGPLVPGTPVTFSFAGAESNVSIGLARLGLRVAMLGRVGDDPMGQVIGDQLRAEGVDPSRLVVDTDAPTAFMLRYHRIADRVVASYHRHGSAGSRLCRADVDEALVRSAKALHTTGITLGLSLSARDAVEHAVELARPAGVTVSLDINYRSMLWSRQDAAAALRSLIGRVDVVFGGEEELRLLTGETAPEAIAAAVRDLGPTEVVVKRGGRGAVALAGSETVAVPAVRVSCVDPVGAGDAFVAGYLSARLEGLDPAGRLRRGALCGAFAVSVPGDWEGLPHRGELGLLSGAEDVHR</sequence>
<evidence type="ECO:0000313" key="6">
    <source>
        <dbReference type="Proteomes" id="UP000807371"/>
    </source>
</evidence>
<gene>
    <name evidence="5" type="ORF">IHE55_03385</name>
</gene>
<dbReference type="PANTHER" id="PTHR43320">
    <property type="entry name" value="SUGAR KINASE"/>
    <property type="match status" value="1"/>
</dbReference>
<dbReference type="RefSeq" id="WP_197987657.1">
    <property type="nucleotide sequence ID" value="NZ_JACYXC010000001.1"/>
</dbReference>
<feature type="domain" description="Carbohydrate kinase PfkB" evidence="4">
    <location>
        <begin position="1"/>
        <end position="298"/>
    </location>
</feature>
<evidence type="ECO:0000256" key="2">
    <source>
        <dbReference type="ARBA" id="ARBA00022679"/>
    </source>
</evidence>
<dbReference type="InterPro" id="IPR011611">
    <property type="entry name" value="PfkB_dom"/>
</dbReference>
<dbReference type="Proteomes" id="UP000807371">
    <property type="component" value="Unassembled WGS sequence"/>
</dbReference>
<dbReference type="InterPro" id="IPR052700">
    <property type="entry name" value="Carb_kinase_PfkB-like"/>
</dbReference>
<protein>
    <submittedName>
        <fullName evidence="5">Sugar kinase</fullName>
    </submittedName>
</protein>
<name>A0ABS0NFE8_9ACTN</name>
<dbReference type="PROSITE" id="PS00584">
    <property type="entry name" value="PFKB_KINASES_2"/>
    <property type="match status" value="1"/>
</dbReference>
<reference evidence="5 6" key="1">
    <citation type="submission" date="2020-09" db="EMBL/GenBank/DDBJ databases">
        <title>Biosynthesis of the nuclear factor of activated T cells inhibitor NFAT-133 and its congeners in Streptomyces pactum.</title>
        <authorList>
            <person name="Zhou W."/>
            <person name="Posri P."/>
            <person name="Abugrain M.E."/>
            <person name="Weisberg A.J."/>
            <person name="Chang J.H."/>
            <person name="Mahmud T."/>
        </authorList>
    </citation>
    <scope>NUCLEOTIDE SEQUENCE [LARGE SCALE GENOMIC DNA]</scope>
    <source>
        <strain evidence="5 6">ATCC 27456</strain>
    </source>
</reference>
<dbReference type="EMBL" id="JACYXC010000001">
    <property type="protein sequence ID" value="MBH5333897.1"/>
    <property type="molecule type" value="Genomic_DNA"/>
</dbReference>
<comment type="caution">
    <text evidence="5">The sequence shown here is derived from an EMBL/GenBank/DDBJ whole genome shotgun (WGS) entry which is preliminary data.</text>
</comment>
<keyword evidence="6" id="KW-1185">Reference proteome</keyword>
<dbReference type="PANTHER" id="PTHR43320:SF2">
    <property type="entry name" value="2-DEHYDRO-3-DEOXYGLUCONOKINASE_2-DEHYDRO-3-DEOXYGALACTONOKINASE"/>
    <property type="match status" value="1"/>
</dbReference>
<keyword evidence="2" id="KW-0808">Transferase</keyword>
<organism evidence="5 6">
    <name type="scientific">Streptomyces pactum</name>
    <dbReference type="NCBI Taxonomy" id="68249"/>
    <lineage>
        <taxon>Bacteria</taxon>
        <taxon>Bacillati</taxon>
        <taxon>Actinomycetota</taxon>
        <taxon>Actinomycetes</taxon>
        <taxon>Kitasatosporales</taxon>
        <taxon>Streptomycetaceae</taxon>
        <taxon>Streptomyces</taxon>
    </lineage>
</organism>
<dbReference type="Pfam" id="PF00294">
    <property type="entry name" value="PfkB"/>
    <property type="match status" value="1"/>
</dbReference>
<keyword evidence="3 5" id="KW-0418">Kinase</keyword>
<dbReference type="InterPro" id="IPR029056">
    <property type="entry name" value="Ribokinase-like"/>
</dbReference>
<evidence type="ECO:0000313" key="5">
    <source>
        <dbReference type="EMBL" id="MBH5333897.1"/>
    </source>
</evidence>
<accession>A0ABS0NFE8</accession>
<evidence type="ECO:0000256" key="1">
    <source>
        <dbReference type="ARBA" id="ARBA00010688"/>
    </source>
</evidence>
<dbReference type="SUPFAM" id="SSF53613">
    <property type="entry name" value="Ribokinase-like"/>
    <property type="match status" value="1"/>
</dbReference>
<dbReference type="Gene3D" id="3.40.1190.20">
    <property type="match status" value="1"/>
</dbReference>
<comment type="similarity">
    <text evidence="1">Belongs to the carbohydrate kinase PfkB family.</text>
</comment>